<dbReference type="AlphaFoldDB" id="A0A930UDH5"/>
<dbReference type="EMBL" id="JADHEI010000053">
    <property type="protein sequence ID" value="MBF2735885.1"/>
    <property type="molecule type" value="Genomic_DNA"/>
</dbReference>
<sequence>MPASGQPFWIDVYGSELAGLRVKAAAALAARAALDGHRVLLTERGGGQLRRGLPAALRPGDGFELFHPRGMPRDLLAVAVAAEWDEERERAFAEFAAAFDAVVCCREQPAEHNGGAAVVAGAWDGEAAAAAAKLCERIPGAAFVAATAARRPGSHPATVAAAREKHPAFAAGRDLPLYAHEPLRPPGSDEVGGELWTGVAELLAELGLPAKRERSDAAPDADMIAASRPLGDADARVKFETAQLEMNDAGAILAAELDADERFAERVEAGGAAMAEERAAAAQRRTGAVAARAEALAAAAAA</sequence>
<keyword evidence="2" id="KW-1185">Reference proteome</keyword>
<feature type="non-terminal residue" evidence="1">
    <location>
        <position position="302"/>
    </location>
</feature>
<evidence type="ECO:0000313" key="1">
    <source>
        <dbReference type="EMBL" id="MBF2735885.1"/>
    </source>
</evidence>
<proteinExistence type="predicted"/>
<reference evidence="1" key="1">
    <citation type="submission" date="2020-10" db="EMBL/GenBank/DDBJ databases">
        <title>An improved Amphimedon queenslandica hologenome assembly reveals how three proteobacterial symbionts can extend the metabolic phenotypic of their marine sponge host.</title>
        <authorList>
            <person name="Degnan B."/>
            <person name="Degnan S."/>
            <person name="Xiang X."/>
        </authorList>
    </citation>
    <scope>NUCLEOTIDE SEQUENCE</scope>
    <source>
        <strain evidence="1">AqS2</strain>
    </source>
</reference>
<accession>A0A930UDH5</accession>
<protein>
    <submittedName>
        <fullName evidence="1">Uncharacterized protein</fullName>
    </submittedName>
</protein>
<gene>
    <name evidence="1" type="ORF">ISN26_07450</name>
</gene>
<comment type="caution">
    <text evidence="1">The sequence shown here is derived from an EMBL/GenBank/DDBJ whole genome shotgun (WGS) entry which is preliminary data.</text>
</comment>
<evidence type="ECO:0000313" key="2">
    <source>
        <dbReference type="Proteomes" id="UP000604381"/>
    </source>
</evidence>
<dbReference type="Proteomes" id="UP000604381">
    <property type="component" value="Unassembled WGS sequence"/>
</dbReference>
<name>A0A930UDH5_9GAMM</name>
<organism evidence="1 2">
    <name type="scientific">Candidatus Amphirhobacter heronislandensis</name>
    <dbReference type="NCBI Taxonomy" id="1732024"/>
    <lineage>
        <taxon>Bacteria</taxon>
        <taxon>Pseudomonadati</taxon>
        <taxon>Pseudomonadota</taxon>
        <taxon>Gammaproteobacteria</taxon>
        <taxon>Candidatus Tethybacterales</taxon>
        <taxon>Candidatus Tethybacteraceae</taxon>
        <taxon>Candidatus Amphirhobacter</taxon>
    </lineage>
</organism>